<evidence type="ECO:0000256" key="2">
    <source>
        <dbReference type="ARBA" id="ARBA00038209"/>
    </source>
</evidence>
<dbReference type="SUPFAM" id="SSF53756">
    <property type="entry name" value="UDP-Glycosyltransferase/glycogen phosphorylase"/>
    <property type="match status" value="1"/>
</dbReference>
<dbReference type="InterPro" id="IPR003331">
    <property type="entry name" value="UDP_GlcNAc_Epimerase_2_dom"/>
</dbReference>
<dbReference type="OrthoDB" id="9803238at2"/>
<dbReference type="GO" id="GO:0008761">
    <property type="term" value="F:UDP-N-acetylglucosamine 2-epimerase activity"/>
    <property type="evidence" value="ECO:0007669"/>
    <property type="project" value="UniProtKB-EC"/>
</dbReference>
<dbReference type="Gene3D" id="3.40.50.2000">
    <property type="entry name" value="Glycogen Phosphorylase B"/>
    <property type="match status" value="2"/>
</dbReference>
<evidence type="ECO:0000259" key="5">
    <source>
        <dbReference type="Pfam" id="PF02350"/>
    </source>
</evidence>
<keyword evidence="1 4" id="KW-0413">Isomerase</keyword>
<evidence type="ECO:0000313" key="6">
    <source>
        <dbReference type="EMBL" id="ACQ79456.1"/>
    </source>
</evidence>
<reference evidence="6 7" key="1">
    <citation type="journal article" date="2009" name="Stand. Genomic Sci.">
        <title>Complete genome sequence of Beutenbergia cavernae type strain (HKI 0122).</title>
        <authorList>
            <person name="Land M."/>
            <person name="Pukall R."/>
            <person name="Abt B."/>
            <person name="Goker M."/>
            <person name="Rohde M."/>
            <person name="Glavina Del Rio T."/>
            <person name="Tice H."/>
            <person name="Copeland A."/>
            <person name="Cheng J.F."/>
            <person name="Lucas S."/>
            <person name="Chen F."/>
            <person name="Nolan M."/>
            <person name="Bruce D."/>
            <person name="Goodwin L."/>
            <person name="Pitluck S."/>
            <person name="Ivanova N."/>
            <person name="Mavromatis K."/>
            <person name="Ovchinnikova G."/>
            <person name="Pati A."/>
            <person name="Chen A."/>
            <person name="Palaniappan K."/>
            <person name="Hauser L."/>
            <person name="Chang Y.J."/>
            <person name="Jefferies C.C."/>
            <person name="Saunders E."/>
            <person name="Brettin T."/>
            <person name="Detter J.C."/>
            <person name="Han C."/>
            <person name="Chain P."/>
            <person name="Bristow J."/>
            <person name="Eisen J.A."/>
            <person name="Markowitz V."/>
            <person name="Hugenholtz P."/>
            <person name="Kyrpides N.C."/>
            <person name="Klenk H.P."/>
            <person name="Lapidus A."/>
        </authorList>
    </citation>
    <scope>NUCLEOTIDE SEQUENCE [LARGE SCALE GENOMIC DNA]</scope>
    <source>
        <strain evidence="7">ATCC BAA-8 / DSM 12333 / NBRC 16432</strain>
    </source>
</reference>
<organism evidence="6 7">
    <name type="scientific">Beutenbergia cavernae (strain ATCC BAA-8 / DSM 12333 / CCUG 43141 / JCM 11478 / NBRC 16432 / NCIMB 13614 / HKI 0122)</name>
    <dbReference type="NCBI Taxonomy" id="471853"/>
    <lineage>
        <taxon>Bacteria</taxon>
        <taxon>Bacillati</taxon>
        <taxon>Actinomycetota</taxon>
        <taxon>Actinomycetes</taxon>
        <taxon>Micrococcales</taxon>
        <taxon>Beutenbergiaceae</taxon>
        <taxon>Beutenbergia</taxon>
    </lineage>
</organism>
<accession>C5C152</accession>
<dbReference type="KEGG" id="bcv:Bcav_1196"/>
<dbReference type="PANTHER" id="PTHR43174:SF2">
    <property type="entry name" value="UDP-N-ACETYLGLUCOSAMINE 2-EPIMERASE"/>
    <property type="match status" value="1"/>
</dbReference>
<comment type="similarity">
    <text evidence="2 4">Belongs to the UDP-N-acetylglucosamine 2-epimerase family.</text>
</comment>
<dbReference type="InterPro" id="IPR029767">
    <property type="entry name" value="WecB-like"/>
</dbReference>
<dbReference type="PANTHER" id="PTHR43174">
    <property type="entry name" value="UDP-N-ACETYLGLUCOSAMINE 2-EPIMERASE"/>
    <property type="match status" value="1"/>
</dbReference>
<evidence type="ECO:0000256" key="3">
    <source>
        <dbReference type="ARBA" id="ARBA00038858"/>
    </source>
</evidence>
<dbReference type="CDD" id="cd03786">
    <property type="entry name" value="GTB_UDP-GlcNAc_2-Epimerase"/>
    <property type="match status" value="1"/>
</dbReference>
<dbReference type="Pfam" id="PF02350">
    <property type="entry name" value="Epimerase_2"/>
    <property type="match status" value="1"/>
</dbReference>
<dbReference type="RefSeq" id="WP_015881696.1">
    <property type="nucleotide sequence ID" value="NC_012669.1"/>
</dbReference>
<sequence>MSTAEASLHLVPIYGTRPEAIKVAPIVAAAARHPAIVCSPVVTGQHREIVDQVNELFGMRPVTDLDVFTHGVGLETTTARVLERVTPVLRRLAPDVVLVQGDTTSAFAAALAAFYLSIPVVHLEAGLRTSSLASPFPEEGNRRLLTQIASLHLAPTAGNRANLLRSGIPEDDIVVTGNTVIDALVGTVAARVPLADPHLAPIEDLTGPLILVTAHRRESWGEPMRRSARAVATVARRRPDALVVLPMHPNPTVRAVLEPELAGIPNVVLTEPLGYSDLANVLARSTLVVTDSGGLQEEAPALGKPVLVLRENTERPEAVAAGTARLVGTDEAGIVAAIEELLDDAEVYGAMANAFNPYGDGHAAERAIAAIVERFGHTDAAASAS</sequence>
<evidence type="ECO:0000256" key="1">
    <source>
        <dbReference type="ARBA" id="ARBA00023235"/>
    </source>
</evidence>
<dbReference type="EC" id="5.1.3.14" evidence="3"/>
<dbReference type="eggNOG" id="COG0381">
    <property type="taxonomic scope" value="Bacteria"/>
</dbReference>
<evidence type="ECO:0000256" key="4">
    <source>
        <dbReference type="RuleBase" id="RU003513"/>
    </source>
</evidence>
<dbReference type="STRING" id="471853.Bcav_1196"/>
<gene>
    <name evidence="6" type="ordered locus">Bcav_1196</name>
</gene>
<dbReference type="NCBIfam" id="TIGR00236">
    <property type="entry name" value="wecB"/>
    <property type="match status" value="1"/>
</dbReference>
<dbReference type="AlphaFoldDB" id="C5C152"/>
<dbReference type="HOGENOM" id="CLU_041674_1_0_11"/>
<evidence type="ECO:0000313" key="7">
    <source>
        <dbReference type="Proteomes" id="UP000007962"/>
    </source>
</evidence>
<name>C5C152_BEUC1</name>
<dbReference type="Proteomes" id="UP000007962">
    <property type="component" value="Chromosome"/>
</dbReference>
<dbReference type="EMBL" id="CP001618">
    <property type="protein sequence ID" value="ACQ79456.1"/>
    <property type="molecule type" value="Genomic_DNA"/>
</dbReference>
<proteinExistence type="inferred from homology"/>
<keyword evidence="7" id="KW-1185">Reference proteome</keyword>
<feature type="domain" description="UDP-N-acetylglucosamine 2-epimerase" evidence="5">
    <location>
        <begin position="31"/>
        <end position="371"/>
    </location>
</feature>
<protein>
    <recommendedName>
        <fullName evidence="3">UDP-N-acetylglucosamine 2-epimerase (non-hydrolyzing)</fullName>
        <ecNumber evidence="3">5.1.3.14</ecNumber>
    </recommendedName>
</protein>